<dbReference type="GO" id="GO:0030425">
    <property type="term" value="C:dendrite"/>
    <property type="evidence" value="ECO:0007669"/>
    <property type="project" value="TreeGrafter"/>
</dbReference>
<keyword evidence="3" id="KW-1185">Reference proteome</keyword>
<evidence type="ECO:0000313" key="3">
    <source>
        <dbReference type="Proteomes" id="UP001059041"/>
    </source>
</evidence>
<dbReference type="GO" id="GO:0005874">
    <property type="term" value="C:microtubule"/>
    <property type="evidence" value="ECO:0007669"/>
    <property type="project" value="InterPro"/>
</dbReference>
<dbReference type="GO" id="GO:0000226">
    <property type="term" value="P:microtubule cytoskeleton organization"/>
    <property type="evidence" value="ECO:0007669"/>
    <property type="project" value="InterPro"/>
</dbReference>
<protein>
    <submittedName>
        <fullName evidence="2">Electromotor neuron-associated protein 1</fullName>
    </submittedName>
</protein>
<accession>A0A9W7T226</accession>
<dbReference type="AlphaFoldDB" id="A0A9W7T226"/>
<name>A0A9W7T226_TRIRA</name>
<dbReference type="Pfam" id="PF23415">
    <property type="entry name" value="MAPB1_N"/>
    <property type="match status" value="1"/>
</dbReference>
<dbReference type="GO" id="GO:0031114">
    <property type="term" value="P:regulation of microtubule depolymerization"/>
    <property type="evidence" value="ECO:0007669"/>
    <property type="project" value="TreeGrafter"/>
</dbReference>
<dbReference type="GO" id="GO:0016358">
    <property type="term" value="P:dendrite development"/>
    <property type="evidence" value="ECO:0007669"/>
    <property type="project" value="TreeGrafter"/>
</dbReference>
<sequence>MAADHIADMESLRPAFCNDKYSLLVIVGQPGTTGFVDLLASEIERGIRLWDVDLDACNLDEQLKLFISRHSAFFSEDLKALISYFRSIKKTGKECEKFFPSGPYAVEESTVCTF</sequence>
<dbReference type="GO" id="GO:0003779">
    <property type="term" value="F:actin binding"/>
    <property type="evidence" value="ECO:0007669"/>
    <property type="project" value="TreeGrafter"/>
</dbReference>
<evidence type="ECO:0000259" key="1">
    <source>
        <dbReference type="Pfam" id="PF23415"/>
    </source>
</evidence>
<organism evidence="2 3">
    <name type="scientific">Triplophysa rosa</name>
    <name type="common">Cave loach</name>
    <dbReference type="NCBI Taxonomy" id="992332"/>
    <lineage>
        <taxon>Eukaryota</taxon>
        <taxon>Metazoa</taxon>
        <taxon>Chordata</taxon>
        <taxon>Craniata</taxon>
        <taxon>Vertebrata</taxon>
        <taxon>Euteleostomi</taxon>
        <taxon>Actinopterygii</taxon>
        <taxon>Neopterygii</taxon>
        <taxon>Teleostei</taxon>
        <taxon>Ostariophysi</taxon>
        <taxon>Cypriniformes</taxon>
        <taxon>Nemacheilidae</taxon>
        <taxon>Triplophysa</taxon>
    </lineage>
</organism>
<dbReference type="Proteomes" id="UP001059041">
    <property type="component" value="Unassembled WGS sequence"/>
</dbReference>
<dbReference type="GO" id="GO:0005829">
    <property type="term" value="C:cytosol"/>
    <property type="evidence" value="ECO:0007669"/>
    <property type="project" value="TreeGrafter"/>
</dbReference>
<reference evidence="2" key="1">
    <citation type="submission" date="2021-02" db="EMBL/GenBank/DDBJ databases">
        <title>Comparative genomics reveals that relaxation of natural selection precedes convergent phenotypic evolution of cavefish.</title>
        <authorList>
            <person name="Peng Z."/>
        </authorList>
    </citation>
    <scope>NUCLEOTIDE SEQUENCE</scope>
    <source>
        <tissue evidence="2">Muscle</tissue>
    </source>
</reference>
<dbReference type="PANTHER" id="PTHR13843:SF11">
    <property type="entry name" value="MICROTUBULE-ASSOCIATED PROTEIN 1S"/>
    <property type="match status" value="1"/>
</dbReference>
<dbReference type="GO" id="GO:0005875">
    <property type="term" value="C:microtubule associated complex"/>
    <property type="evidence" value="ECO:0007669"/>
    <property type="project" value="TreeGrafter"/>
</dbReference>
<dbReference type="GO" id="GO:0043025">
    <property type="term" value="C:neuronal cell body"/>
    <property type="evidence" value="ECO:0007669"/>
    <property type="project" value="TreeGrafter"/>
</dbReference>
<dbReference type="GO" id="GO:0008017">
    <property type="term" value="F:microtubule binding"/>
    <property type="evidence" value="ECO:0007669"/>
    <property type="project" value="InterPro"/>
</dbReference>
<gene>
    <name evidence="2" type="ORF">IRJ41_000964</name>
</gene>
<dbReference type="InterPro" id="IPR026074">
    <property type="entry name" value="MAP1"/>
</dbReference>
<dbReference type="PANTHER" id="PTHR13843">
    <property type="entry name" value="MICROTUBULE-ASSOCIATED PROTEIN"/>
    <property type="match status" value="1"/>
</dbReference>
<dbReference type="EMBL" id="JAFHDT010000413">
    <property type="protein sequence ID" value="KAI7789625.1"/>
    <property type="molecule type" value="Genomic_DNA"/>
</dbReference>
<feature type="domain" description="Microtubule-associated protein 1B/S N-terminal" evidence="1">
    <location>
        <begin position="23"/>
        <end position="79"/>
    </location>
</feature>
<dbReference type="GO" id="GO:0007409">
    <property type="term" value="P:axonogenesis"/>
    <property type="evidence" value="ECO:0007669"/>
    <property type="project" value="TreeGrafter"/>
</dbReference>
<dbReference type="InterPro" id="IPR056617">
    <property type="entry name" value="MAP1B/S_N"/>
</dbReference>
<comment type="caution">
    <text evidence="2">The sequence shown here is derived from an EMBL/GenBank/DDBJ whole genome shotgun (WGS) entry which is preliminary data.</text>
</comment>
<proteinExistence type="predicted"/>
<dbReference type="GO" id="GO:0045202">
    <property type="term" value="C:synapse"/>
    <property type="evidence" value="ECO:0007669"/>
    <property type="project" value="TreeGrafter"/>
</dbReference>
<evidence type="ECO:0000313" key="2">
    <source>
        <dbReference type="EMBL" id="KAI7789625.1"/>
    </source>
</evidence>